<accession>A0A150GIU2</accession>
<keyword evidence="3" id="KW-1185">Reference proteome</keyword>
<evidence type="ECO:0000256" key="1">
    <source>
        <dbReference type="SAM" id="Phobius"/>
    </source>
</evidence>
<name>A0A150GIU2_GONPE</name>
<dbReference type="EMBL" id="LSYV01000021">
    <property type="protein sequence ID" value="KXZ49732.1"/>
    <property type="molecule type" value="Genomic_DNA"/>
</dbReference>
<proteinExistence type="predicted"/>
<organism evidence="2 3">
    <name type="scientific">Gonium pectorale</name>
    <name type="common">Green alga</name>
    <dbReference type="NCBI Taxonomy" id="33097"/>
    <lineage>
        <taxon>Eukaryota</taxon>
        <taxon>Viridiplantae</taxon>
        <taxon>Chlorophyta</taxon>
        <taxon>core chlorophytes</taxon>
        <taxon>Chlorophyceae</taxon>
        <taxon>CS clade</taxon>
        <taxon>Chlamydomonadales</taxon>
        <taxon>Volvocaceae</taxon>
        <taxon>Gonium</taxon>
    </lineage>
</organism>
<keyword evidence="1" id="KW-0812">Transmembrane</keyword>
<keyword evidence="1" id="KW-0472">Membrane</keyword>
<comment type="caution">
    <text evidence="2">The sequence shown here is derived from an EMBL/GenBank/DDBJ whole genome shotgun (WGS) entry which is preliminary data.</text>
</comment>
<dbReference type="AlphaFoldDB" id="A0A150GIU2"/>
<evidence type="ECO:0000313" key="2">
    <source>
        <dbReference type="EMBL" id="KXZ49732.1"/>
    </source>
</evidence>
<keyword evidence="1" id="KW-1133">Transmembrane helix</keyword>
<protein>
    <submittedName>
        <fullName evidence="2">Uncharacterized protein</fullName>
    </submittedName>
</protein>
<gene>
    <name evidence="2" type="ORF">GPECTOR_20g589</name>
</gene>
<reference evidence="3" key="1">
    <citation type="journal article" date="2016" name="Nat. Commun.">
        <title>The Gonium pectorale genome demonstrates co-option of cell cycle regulation during the evolution of multicellularity.</title>
        <authorList>
            <person name="Hanschen E.R."/>
            <person name="Marriage T.N."/>
            <person name="Ferris P.J."/>
            <person name="Hamaji T."/>
            <person name="Toyoda A."/>
            <person name="Fujiyama A."/>
            <person name="Neme R."/>
            <person name="Noguchi H."/>
            <person name="Minakuchi Y."/>
            <person name="Suzuki M."/>
            <person name="Kawai-Toyooka H."/>
            <person name="Smith D.R."/>
            <person name="Sparks H."/>
            <person name="Anderson J."/>
            <person name="Bakaric R."/>
            <person name="Luria V."/>
            <person name="Karger A."/>
            <person name="Kirschner M.W."/>
            <person name="Durand P.M."/>
            <person name="Michod R.E."/>
            <person name="Nozaki H."/>
            <person name="Olson B.J."/>
        </authorList>
    </citation>
    <scope>NUCLEOTIDE SEQUENCE [LARGE SCALE GENOMIC DNA]</scope>
    <source>
        <strain evidence="3">NIES-2863</strain>
    </source>
</reference>
<sequence>MHSQCLLVNLGDGLSERQLLLLASLANGLDLTVLYAVWYKKLGRALEKKLVAAAKAKAPQNLLPKVNQVRFKAVLRQAFKDEEDEDELELLTLCKVVLEAEQAIPDADAFIAVHRVICDANAWAHDDDIMNTTRLQELLTDGPDGAYALATSIGQPAAAPMIKKMAGDLLKVPWAA</sequence>
<evidence type="ECO:0000313" key="3">
    <source>
        <dbReference type="Proteomes" id="UP000075714"/>
    </source>
</evidence>
<feature type="transmembrane region" description="Helical" evidence="1">
    <location>
        <begin position="20"/>
        <end position="39"/>
    </location>
</feature>
<dbReference type="OrthoDB" id="10592624at2759"/>
<dbReference type="Proteomes" id="UP000075714">
    <property type="component" value="Unassembled WGS sequence"/>
</dbReference>